<dbReference type="GO" id="GO:0005737">
    <property type="term" value="C:cytoplasm"/>
    <property type="evidence" value="ECO:0007669"/>
    <property type="project" value="TreeGrafter"/>
</dbReference>
<dbReference type="InterPro" id="IPR052557">
    <property type="entry name" value="CAP/Cytokinesis_protein"/>
</dbReference>
<evidence type="ECO:0000256" key="1">
    <source>
        <dbReference type="SAM" id="SignalP"/>
    </source>
</evidence>
<dbReference type="Gene3D" id="3.10.620.30">
    <property type="match status" value="1"/>
</dbReference>
<gene>
    <name evidence="3" type="ORF">PNBC_07520</name>
</gene>
<comment type="caution">
    <text evidence="3">The sequence shown here is derived from an EMBL/GenBank/DDBJ whole genome shotgun (WGS) entry which is preliminary data.</text>
</comment>
<dbReference type="STRING" id="1763538.LPB68_15500"/>
<evidence type="ECO:0000259" key="2">
    <source>
        <dbReference type="SMART" id="SM00460"/>
    </source>
</evidence>
<dbReference type="PANTHER" id="PTHR46333">
    <property type="entry name" value="CYTOKINESIS PROTEIN 3"/>
    <property type="match status" value="1"/>
</dbReference>
<evidence type="ECO:0000313" key="3">
    <source>
        <dbReference type="EMBL" id="OAB75873.1"/>
    </source>
</evidence>
<dbReference type="EMBL" id="LSFN01000006">
    <property type="protein sequence ID" value="OAB75873.1"/>
    <property type="molecule type" value="Genomic_DNA"/>
</dbReference>
<dbReference type="SUPFAM" id="SSF54001">
    <property type="entry name" value="Cysteine proteinases"/>
    <property type="match status" value="1"/>
</dbReference>
<dbReference type="KEGG" id="pcx:LPB68_15500"/>
<dbReference type="RefSeq" id="WP_068656805.1">
    <property type="nucleotide sequence ID" value="NZ_CP017770.1"/>
</dbReference>
<protein>
    <submittedName>
        <fullName evidence="3">Transglutaminase</fullName>
    </submittedName>
</protein>
<reference evidence="3 4" key="1">
    <citation type="submission" date="2016-02" db="EMBL/GenBank/DDBJ databases">
        <title>Paenibacillus sp. LPB0068, isolated from Crassostrea gigas.</title>
        <authorList>
            <person name="Shin S.-K."/>
            <person name="Yi H."/>
        </authorList>
    </citation>
    <scope>NUCLEOTIDE SEQUENCE [LARGE SCALE GENOMIC DNA]</scope>
    <source>
        <strain evidence="3 4">LPB0068</strain>
    </source>
</reference>
<dbReference type="AlphaFoldDB" id="A0A167ETT9"/>
<name>A0A167ETT9_9BACL</name>
<feature type="domain" description="Transglutaminase-like" evidence="2">
    <location>
        <begin position="173"/>
        <end position="235"/>
    </location>
</feature>
<dbReference type="InterPro" id="IPR038765">
    <property type="entry name" value="Papain-like_cys_pep_sf"/>
</dbReference>
<accession>A0A167ETT9</accession>
<organism evidence="3 4">
    <name type="scientific">Paenibacillus crassostreae</name>
    <dbReference type="NCBI Taxonomy" id="1763538"/>
    <lineage>
        <taxon>Bacteria</taxon>
        <taxon>Bacillati</taxon>
        <taxon>Bacillota</taxon>
        <taxon>Bacilli</taxon>
        <taxon>Bacillales</taxon>
        <taxon>Paenibacillaceae</taxon>
        <taxon>Paenibacillus</taxon>
    </lineage>
</organism>
<proteinExistence type="predicted"/>
<keyword evidence="1" id="KW-0732">Signal</keyword>
<feature type="signal peptide" evidence="1">
    <location>
        <begin position="1"/>
        <end position="21"/>
    </location>
</feature>
<evidence type="ECO:0000313" key="4">
    <source>
        <dbReference type="Proteomes" id="UP000077134"/>
    </source>
</evidence>
<sequence>MRKGRTRLVKALIIATLLAVAIPPSVDFEHAFASSKITTVRSVNDIQQVLLSAMNGHQVNVEFVYKGKTNSLKTQLKQALDQAMESDPYINYTIASYGYSYRGSHNTADVSVKLSYRETAAETAYVEKQVNQVLKEIIIPSMNDHEKVKAIHDWIVTHLKYDTTLQKYTAFDGLNTGSTVCQGYSLLTYKMLKEAGIENRIVEGTATPEGSNTSQLHAWNLVLLSGSWYHLDTTWDDPVPDQKDVVGTEYYLRNDKQMHKDHSWTKPYPAATTLYRDTLSILAKQGGSKAAFYKKLVNDLQYHLYEQSEIVSSTDQLVSKTKAVINKGNHSLLFRFQGNEAELIDELQQLYKLGIEGISYHHSPFEETGDLKVYITWK</sequence>
<dbReference type="PANTHER" id="PTHR46333:SF2">
    <property type="entry name" value="CYTOKINESIS PROTEIN 3"/>
    <property type="match status" value="1"/>
</dbReference>
<dbReference type="SMART" id="SM00460">
    <property type="entry name" value="TGc"/>
    <property type="match status" value="1"/>
</dbReference>
<dbReference type="InterPro" id="IPR002931">
    <property type="entry name" value="Transglutaminase-like"/>
</dbReference>
<feature type="chain" id="PRO_5038479862" evidence="1">
    <location>
        <begin position="22"/>
        <end position="378"/>
    </location>
</feature>
<dbReference type="OrthoDB" id="9788327at2"/>
<dbReference type="Proteomes" id="UP000077134">
    <property type="component" value="Unassembled WGS sequence"/>
</dbReference>
<dbReference type="Pfam" id="PF01841">
    <property type="entry name" value="Transglut_core"/>
    <property type="match status" value="1"/>
</dbReference>
<keyword evidence="4" id="KW-1185">Reference proteome</keyword>